<dbReference type="EMBL" id="AYZL01000006">
    <property type="protein sequence ID" value="KRN04805.1"/>
    <property type="molecule type" value="Genomic_DNA"/>
</dbReference>
<accession>A0A0R2DSL6</accession>
<evidence type="ECO:0000313" key="3">
    <source>
        <dbReference type="Proteomes" id="UP000051378"/>
    </source>
</evidence>
<proteinExistence type="predicted"/>
<comment type="caution">
    <text evidence="2">The sequence shown here is derived from an EMBL/GenBank/DDBJ whole genome shotgun (WGS) entry which is preliminary data.</text>
</comment>
<evidence type="ECO:0000313" key="2">
    <source>
        <dbReference type="EMBL" id="KRN04805.1"/>
    </source>
</evidence>
<organism evidence="2 3">
    <name type="scientific">Holzapfeliella floricola DSM 23037 = JCM 16512</name>
    <dbReference type="NCBI Taxonomy" id="1423744"/>
    <lineage>
        <taxon>Bacteria</taxon>
        <taxon>Bacillati</taxon>
        <taxon>Bacillota</taxon>
        <taxon>Bacilli</taxon>
        <taxon>Lactobacillales</taxon>
        <taxon>Lactobacillaceae</taxon>
        <taxon>Holzapfeliella</taxon>
    </lineage>
</organism>
<keyword evidence="1" id="KW-1133">Transmembrane helix</keyword>
<feature type="transmembrane region" description="Helical" evidence="1">
    <location>
        <begin position="237"/>
        <end position="258"/>
    </location>
</feature>
<feature type="transmembrane region" description="Helical" evidence="1">
    <location>
        <begin position="35"/>
        <end position="57"/>
    </location>
</feature>
<protein>
    <submittedName>
        <fullName evidence="2">Uncharacterized protein</fullName>
    </submittedName>
</protein>
<dbReference type="AlphaFoldDB" id="A0A0R2DSL6"/>
<dbReference type="PATRIC" id="fig|1423744.4.peg.1192"/>
<name>A0A0R2DSL6_9LACO</name>
<keyword evidence="3" id="KW-1185">Reference proteome</keyword>
<feature type="transmembrane region" description="Helical" evidence="1">
    <location>
        <begin position="171"/>
        <end position="191"/>
    </location>
</feature>
<sequence>MKLTQINQKIGPTLIILNLMMLFILPFIFNKNLAVADWITLTCSSFSGIVAFLDCLIISKKVAPMIKKVSQNKSIKHIILLSGLVINSFILSYELFLGITYNSIWHTTMGLYYLFVLLLRLTVLIFTRNQKLPQQSTLLISVILLSINLMLVGIVGLTLNHYYQIVYRDEMIYLISGYTLGMLIKSVVILFKKQNHFKDFFNFYAIINFMTALVSVYNMQSLMLARYSQDGLMKSSFMSYTGIVICSIILIINLIFIFQNTDLSLRKFR</sequence>
<dbReference type="RefSeq" id="WP_056974121.1">
    <property type="nucleotide sequence ID" value="NZ_AYZL01000006.1"/>
</dbReference>
<feature type="transmembrane region" description="Helical" evidence="1">
    <location>
        <begin position="12"/>
        <end position="29"/>
    </location>
</feature>
<evidence type="ECO:0000256" key="1">
    <source>
        <dbReference type="SAM" id="Phobius"/>
    </source>
</evidence>
<feature type="transmembrane region" description="Helical" evidence="1">
    <location>
        <begin position="78"/>
        <end position="98"/>
    </location>
</feature>
<keyword evidence="1" id="KW-0812">Transmembrane</keyword>
<feature type="transmembrane region" description="Helical" evidence="1">
    <location>
        <begin position="104"/>
        <end position="126"/>
    </location>
</feature>
<feature type="transmembrane region" description="Helical" evidence="1">
    <location>
        <begin position="138"/>
        <end position="159"/>
    </location>
</feature>
<gene>
    <name evidence="2" type="ORF">FC86_GL001162</name>
</gene>
<dbReference type="Proteomes" id="UP000051378">
    <property type="component" value="Unassembled WGS sequence"/>
</dbReference>
<feature type="transmembrane region" description="Helical" evidence="1">
    <location>
        <begin position="203"/>
        <end position="225"/>
    </location>
</feature>
<keyword evidence="1" id="KW-0472">Membrane</keyword>
<reference evidence="2 3" key="1">
    <citation type="journal article" date="2015" name="Genome Announc.">
        <title>Expanding the biotechnology potential of lactobacilli through comparative genomics of 213 strains and associated genera.</title>
        <authorList>
            <person name="Sun Z."/>
            <person name="Harris H.M."/>
            <person name="McCann A."/>
            <person name="Guo C."/>
            <person name="Argimon S."/>
            <person name="Zhang W."/>
            <person name="Yang X."/>
            <person name="Jeffery I.B."/>
            <person name="Cooney J.C."/>
            <person name="Kagawa T.F."/>
            <person name="Liu W."/>
            <person name="Song Y."/>
            <person name="Salvetti E."/>
            <person name="Wrobel A."/>
            <person name="Rasinkangas P."/>
            <person name="Parkhill J."/>
            <person name="Rea M.C."/>
            <person name="O'Sullivan O."/>
            <person name="Ritari J."/>
            <person name="Douillard F.P."/>
            <person name="Paul Ross R."/>
            <person name="Yang R."/>
            <person name="Briner A.E."/>
            <person name="Felis G.E."/>
            <person name="de Vos W.M."/>
            <person name="Barrangou R."/>
            <person name="Klaenhammer T.R."/>
            <person name="Caufield P.W."/>
            <person name="Cui Y."/>
            <person name="Zhang H."/>
            <person name="O'Toole P.W."/>
        </authorList>
    </citation>
    <scope>NUCLEOTIDE SEQUENCE [LARGE SCALE GENOMIC DNA]</scope>
    <source>
        <strain evidence="2 3">DSM 23037</strain>
    </source>
</reference>